<dbReference type="AlphaFoldDB" id="A0A6L8LKW0"/>
<organism evidence="1 2">
    <name type="scientific">Thalassovita mangrovi</name>
    <dbReference type="NCBI Taxonomy" id="2692236"/>
    <lineage>
        <taxon>Bacteria</taxon>
        <taxon>Pseudomonadati</taxon>
        <taxon>Pseudomonadota</taxon>
        <taxon>Alphaproteobacteria</taxon>
        <taxon>Rhodobacterales</taxon>
        <taxon>Roseobacteraceae</taxon>
        <taxon>Thalassovita</taxon>
    </lineage>
</organism>
<dbReference type="Pfam" id="PF13671">
    <property type="entry name" value="AAA_33"/>
    <property type="match status" value="1"/>
</dbReference>
<keyword evidence="2" id="KW-1185">Reference proteome</keyword>
<dbReference type="RefSeq" id="WP_160972840.1">
    <property type="nucleotide sequence ID" value="NZ_WWEN01000003.1"/>
</dbReference>
<accession>A0A6L8LKW0</accession>
<dbReference type="InterPro" id="IPR027417">
    <property type="entry name" value="P-loop_NTPase"/>
</dbReference>
<comment type="caution">
    <text evidence="1">The sequence shown here is derived from an EMBL/GenBank/DDBJ whole genome shotgun (WGS) entry which is preliminary data.</text>
</comment>
<reference evidence="1 2" key="1">
    <citation type="submission" date="2020-01" db="EMBL/GenBank/DDBJ databases">
        <authorList>
            <person name="Chen S."/>
        </authorList>
    </citation>
    <scope>NUCLEOTIDE SEQUENCE [LARGE SCALE GENOMIC DNA]</scope>
    <source>
        <strain evidence="1 2">GS-10</strain>
    </source>
</reference>
<dbReference type="SUPFAM" id="SSF52540">
    <property type="entry name" value="P-loop containing nucleoside triphosphate hydrolases"/>
    <property type="match status" value="1"/>
</dbReference>
<sequence length="184" mass="20367">MERLGIVVSGLPASGKTQLGRRVSEALDLPFLDKDDFLESLYECEGVGDWAWRQSLSRKADALFQAEAEELSSAVLVSHWRPTNADSKSGTPTDWIAGSFSQIIELYCECPPALATERFFRRSRHPGHLDHTRDRQELAVRMREFAQHYPLGVGPVVSVSTEHEVNIAELADRILSASASKAGS</sequence>
<dbReference type="Gene3D" id="3.40.50.300">
    <property type="entry name" value="P-loop containing nucleotide triphosphate hydrolases"/>
    <property type="match status" value="1"/>
</dbReference>
<proteinExistence type="predicted"/>
<dbReference type="EMBL" id="WWEN01000003">
    <property type="protein sequence ID" value="MYM55130.1"/>
    <property type="molecule type" value="Genomic_DNA"/>
</dbReference>
<gene>
    <name evidence="1" type="ORF">GR167_07425</name>
</gene>
<name>A0A6L8LKW0_9RHOB</name>
<evidence type="ECO:0000313" key="2">
    <source>
        <dbReference type="Proteomes" id="UP000479043"/>
    </source>
</evidence>
<evidence type="ECO:0000313" key="1">
    <source>
        <dbReference type="EMBL" id="MYM55130.1"/>
    </source>
</evidence>
<dbReference type="Proteomes" id="UP000479043">
    <property type="component" value="Unassembled WGS sequence"/>
</dbReference>
<protein>
    <submittedName>
        <fullName evidence="1">AAA family ATPase</fullName>
    </submittedName>
</protein>